<gene>
    <name evidence="1" type="ORF">K3F53_03830</name>
</gene>
<evidence type="ECO:0000313" key="2">
    <source>
        <dbReference type="Proteomes" id="UP000826616"/>
    </source>
</evidence>
<name>A0ABX8YCN7_ANETH</name>
<protein>
    <submittedName>
        <fullName evidence="1">Uncharacterized protein</fullName>
    </submittedName>
</protein>
<keyword evidence="2" id="KW-1185">Reference proteome</keyword>
<dbReference type="GeneID" id="97140489"/>
<accession>A0ABX8YCN7</accession>
<dbReference type="EMBL" id="CP080764">
    <property type="protein sequence ID" value="QYY43392.1"/>
    <property type="molecule type" value="Genomic_DNA"/>
</dbReference>
<evidence type="ECO:0000313" key="1">
    <source>
        <dbReference type="EMBL" id="QYY43392.1"/>
    </source>
</evidence>
<dbReference type="Proteomes" id="UP000826616">
    <property type="component" value="Chromosome"/>
</dbReference>
<proteinExistence type="predicted"/>
<sequence length="160" mass="18774">MMDIGKKAWVEIINRIYPDLPVIRDKDTWLTGQFKRPSVFIETDLVSEKVHTPQSVRVIEDVGLVFHYDYEKEKEEDKGEPIPFDLSPFFLYLRQERYCVGPQKHGIMLVVDPPRTREKSDQIEIICRYSYLLHIPKHTTTPGGKEIQKINHFCVEGVDE</sequence>
<organism evidence="1 2">
    <name type="scientific">Aneurinibacillus thermoaerophilus</name>
    <dbReference type="NCBI Taxonomy" id="143495"/>
    <lineage>
        <taxon>Bacteria</taxon>
        <taxon>Bacillati</taxon>
        <taxon>Bacillota</taxon>
        <taxon>Bacilli</taxon>
        <taxon>Bacillales</taxon>
        <taxon>Paenibacillaceae</taxon>
        <taxon>Aneurinibacillus group</taxon>
        <taxon>Aneurinibacillus</taxon>
    </lineage>
</organism>
<dbReference type="RefSeq" id="WP_220559352.1">
    <property type="nucleotide sequence ID" value="NZ_CP080764.1"/>
</dbReference>
<reference evidence="1 2" key="1">
    <citation type="submission" date="2021-08" db="EMBL/GenBank/DDBJ databases">
        <title>Complete genome sequence of the strain Aneurinibacillus thermoaerophilus CCM 8960.</title>
        <authorList>
            <person name="Musilova J."/>
            <person name="Kourilova X."/>
            <person name="Pernicova I."/>
            <person name="Bezdicek M."/>
            <person name="Lengerova M."/>
            <person name="Obruca S."/>
            <person name="Sedlar K."/>
        </authorList>
    </citation>
    <scope>NUCLEOTIDE SEQUENCE [LARGE SCALE GENOMIC DNA]</scope>
    <source>
        <strain evidence="1 2">CCM 8960</strain>
    </source>
</reference>